<dbReference type="CDD" id="cd23024">
    <property type="entry name" value="zf-HIT_ZNHIT2-3"/>
    <property type="match status" value="1"/>
</dbReference>
<comment type="caution">
    <text evidence="6">The sequence shown here is derived from an EMBL/GenBank/DDBJ whole genome shotgun (WGS) entry which is preliminary data.</text>
</comment>
<keyword evidence="7" id="KW-1185">Reference proteome</keyword>
<evidence type="ECO:0000256" key="2">
    <source>
        <dbReference type="ARBA" id="ARBA00022771"/>
    </source>
</evidence>
<dbReference type="Gene3D" id="6.10.140.2220">
    <property type="match status" value="1"/>
</dbReference>
<proteinExistence type="predicted"/>
<feature type="domain" description="MYND-type" evidence="5">
    <location>
        <begin position="1142"/>
        <end position="1183"/>
    </location>
</feature>
<protein>
    <recommendedName>
        <fullName evidence="5">MYND-type domain-containing protein</fullName>
    </recommendedName>
</protein>
<evidence type="ECO:0000259" key="5">
    <source>
        <dbReference type="PROSITE" id="PS50865"/>
    </source>
</evidence>
<reference evidence="6 7" key="1">
    <citation type="submission" date="2019-10" db="EMBL/GenBank/DDBJ databases">
        <authorList>
            <person name="Palmer J.M."/>
        </authorList>
    </citation>
    <scope>NUCLEOTIDE SEQUENCE [LARGE SCALE GENOMIC DNA]</scope>
    <source>
        <strain evidence="6 7">TWF696</strain>
    </source>
</reference>
<name>A0AAV9UHK6_9PEZI</name>
<keyword evidence="1" id="KW-0479">Metal-binding</keyword>
<dbReference type="GO" id="GO:0008270">
    <property type="term" value="F:zinc ion binding"/>
    <property type="evidence" value="ECO:0007669"/>
    <property type="project" value="UniProtKB-KW"/>
</dbReference>
<dbReference type="Proteomes" id="UP001375240">
    <property type="component" value="Unassembled WGS sequence"/>
</dbReference>
<sequence length="1186" mass="135493">MISKKEDQDTIWSIYYDMFYSVNCSLALKKHVEELLDWSKDSESWMKSEVGSFLQIGSIRTFEAVREVWKAWAQLLVNRLRRTILSQHFRKSLQVTREDWHGKPHTLGAVRSGGPLSPKIMAACSKCFDHYWKTGVTENISTEDFTANPTFSISKFGWTFIVYYGTNPLAGFHLATAFAPFEAGAKTPPDLTESFTPLVEAAKQEFNLWCQAFRVIQQNEKCRVCFFVDDPLDLCGNLLERLLRLKRPLEPESVPIDPITLTRLCEADFTLKGYYFSIACRYNVIDVSDLIDHLGVYNVLLSIAPLVHRDFTSCVYIETLQVDQFNPRRGEKALYELFGVDPTFIFLVLGIAPADYVSGLTGQSHTSEDLLSKVTSKDPVHGRLTWKKLVAFNPQGADDFDLSKPSETKFTYDISTMAAVLLKVYNKMFETEDISFLLEGSKATRNNEITQHNTRATFSLFLNRLRNITSPAVDWHPFMTTFMGLLALDEGPGIRFWYRQEQYIMNHIFGAQWFDPVPQEPLAAVQSFIELSGNTGDLEEYCPDLKTFDNDIDFEPPIVCLSVAVPLERFYDLLYGDVEGCEAPPLRITLHATAAHMMEYFGSVRQHFGKLLPHKGTRQEGILDIQEGPLIFVEDLDRWWGKGDVIFSCLVPTWWLLYTSCEIYLEIVTMPATMKYMDEYGFNMRIFETNIYDEERVRVTTEFPHREFTGGTIPWMDIRPIDWKLFRIDDDSMESDKENIPNNGQNPAVKDTQAYNTFELIIEPDPDFDVERISYRWSVAHEAELAALLKGKADVKTARYSQSTFVIKLGPRSHIITFPYTIGTDSNLAIARTSGYIELNASIANLHRADDIPRYIRFPVALSQYYKPSVACWSLHRINPDASPQVVTDGKDTETYGWINTSFDLMFSYQERIDRDAKLQMIDWYLGDTLVEMKQSIYTMAMQHAQALGKRASFFMLYNQETVGKGYMLIFIKALRLDLSGNTMFADCGLVPLIRGEMLQLVPHVGAVIRARRLTDIHTSDRQSRLWLQSSVSMVERCRTWQHKGNQCEYYKLGNMPLFAPNLWIGAPSICSCGKGIFPPSFQEDPLIGPFLPHATRIVLGPLFSSPCTQPAENFEEFEKSVKDWIKASEAPMIAVEKPGKCSVCKKPGSKEEGLISCPRCHVVHYCSKKCQKKDWNNHKLHCIPA</sequence>
<gene>
    <name evidence="6" type="ORF">TWF696_008598</name>
</gene>
<organism evidence="6 7">
    <name type="scientific">Orbilia brochopaga</name>
    <dbReference type="NCBI Taxonomy" id="3140254"/>
    <lineage>
        <taxon>Eukaryota</taxon>
        <taxon>Fungi</taxon>
        <taxon>Dikarya</taxon>
        <taxon>Ascomycota</taxon>
        <taxon>Pezizomycotina</taxon>
        <taxon>Orbiliomycetes</taxon>
        <taxon>Orbiliales</taxon>
        <taxon>Orbiliaceae</taxon>
        <taxon>Orbilia</taxon>
    </lineage>
</organism>
<accession>A0AAV9UHK6</accession>
<dbReference type="PROSITE" id="PS01360">
    <property type="entry name" value="ZF_MYND_1"/>
    <property type="match status" value="1"/>
</dbReference>
<dbReference type="PROSITE" id="PS50865">
    <property type="entry name" value="ZF_MYND_2"/>
    <property type="match status" value="1"/>
</dbReference>
<dbReference type="Pfam" id="PF01753">
    <property type="entry name" value="zf-MYND"/>
    <property type="match status" value="1"/>
</dbReference>
<dbReference type="EMBL" id="JAVHNQ010000007">
    <property type="protein sequence ID" value="KAK6341526.1"/>
    <property type="molecule type" value="Genomic_DNA"/>
</dbReference>
<evidence type="ECO:0000313" key="6">
    <source>
        <dbReference type="EMBL" id="KAK6341526.1"/>
    </source>
</evidence>
<keyword evidence="2 4" id="KW-0863">Zinc-finger</keyword>
<evidence type="ECO:0000256" key="4">
    <source>
        <dbReference type="PROSITE-ProRule" id="PRU00134"/>
    </source>
</evidence>
<dbReference type="SUPFAM" id="SSF144232">
    <property type="entry name" value="HIT/MYND zinc finger-like"/>
    <property type="match status" value="1"/>
</dbReference>
<evidence type="ECO:0000256" key="3">
    <source>
        <dbReference type="ARBA" id="ARBA00022833"/>
    </source>
</evidence>
<dbReference type="InterPro" id="IPR002893">
    <property type="entry name" value="Znf_MYND"/>
</dbReference>
<evidence type="ECO:0000313" key="7">
    <source>
        <dbReference type="Proteomes" id="UP001375240"/>
    </source>
</evidence>
<keyword evidence="3" id="KW-0862">Zinc</keyword>
<evidence type="ECO:0000256" key="1">
    <source>
        <dbReference type="ARBA" id="ARBA00022723"/>
    </source>
</evidence>
<dbReference type="AlphaFoldDB" id="A0AAV9UHK6"/>